<sequence length="370" mass="43250">MKICVFHDYFGTIGGGEKVVLTISKLFNADVVTTDTDAVPTEFRNRVLSLGETIKIPPLKQIDASFKFYFSNFKDYDFYIFSGNWAIFAARTHNPNMFYCHTPTRAFYDLYNEYLKRRNVLTKLAFISWVKLHRRWTEEIIKKINKFVCNSENTKFRCKKYWNVEAEVVYPPVETSKFKFKCYGDFWLSVNRLYPEKRIELQLEVFRRLPDEKLLVVGSFSKGDHAEKYARKLIKMAPRNVEFLGSVNEDDLIELYAECKGLLCTAKDEDFGLTPIEAMASGKPVIAVNEGGYRESVVDKKTGYLVNPDISEIIDAMKKVSENPERFKKNCLERAKEFDVEKFYIKLKYIINEVNQKFQITKPQICNDDF</sequence>
<dbReference type="PANTHER" id="PTHR45918">
    <property type="entry name" value="ALPHA-1,3/1,6-MANNOSYLTRANSFERASE ALG2"/>
    <property type="match status" value="1"/>
</dbReference>
<keyword evidence="1 3" id="KW-0808">Transferase</keyword>
<dbReference type="AlphaFoldDB" id="A0A7V4KC19"/>
<dbReference type="SUPFAM" id="SSF53756">
    <property type="entry name" value="UDP-Glycosyltransferase/glycogen phosphorylase"/>
    <property type="match status" value="1"/>
</dbReference>
<gene>
    <name evidence="3" type="ORF">ENT78_01700</name>
</gene>
<dbReference type="Pfam" id="PF00534">
    <property type="entry name" value="Glycos_transf_1"/>
    <property type="match status" value="1"/>
</dbReference>
<proteinExistence type="predicted"/>
<feature type="domain" description="Glycosyl transferase family 1" evidence="2">
    <location>
        <begin position="186"/>
        <end position="336"/>
    </location>
</feature>
<comment type="caution">
    <text evidence="3">The sequence shown here is derived from an EMBL/GenBank/DDBJ whole genome shotgun (WGS) entry which is preliminary data.</text>
</comment>
<dbReference type="GO" id="GO:0004378">
    <property type="term" value="F:GDP-Man:Man(1)GlcNAc(2)-PP-Dol alpha-1,3-mannosyltransferase activity"/>
    <property type="evidence" value="ECO:0007669"/>
    <property type="project" value="InterPro"/>
</dbReference>
<dbReference type="EMBL" id="DSZZ01000083">
    <property type="protein sequence ID" value="HGU52239.1"/>
    <property type="molecule type" value="Genomic_DNA"/>
</dbReference>
<name>A0A7V4KC19_FERPE</name>
<organism evidence="3">
    <name type="scientific">Fervidobacterium pennivorans</name>
    <dbReference type="NCBI Taxonomy" id="93466"/>
    <lineage>
        <taxon>Bacteria</taxon>
        <taxon>Thermotogati</taxon>
        <taxon>Thermotogota</taxon>
        <taxon>Thermotogae</taxon>
        <taxon>Thermotogales</taxon>
        <taxon>Fervidobacteriaceae</taxon>
        <taxon>Fervidobacterium</taxon>
    </lineage>
</organism>
<dbReference type="InterPro" id="IPR027054">
    <property type="entry name" value="ALG2"/>
</dbReference>
<dbReference type="InterPro" id="IPR001296">
    <property type="entry name" value="Glyco_trans_1"/>
</dbReference>
<evidence type="ECO:0000313" key="3">
    <source>
        <dbReference type="EMBL" id="HGU52239.1"/>
    </source>
</evidence>
<dbReference type="PANTHER" id="PTHR45918:SF1">
    <property type="entry name" value="ALPHA-1,3_1,6-MANNOSYLTRANSFERASE ALG2"/>
    <property type="match status" value="1"/>
</dbReference>
<protein>
    <submittedName>
        <fullName evidence="3">Glycosyltransferase family 4 protein</fullName>
    </submittedName>
</protein>
<reference evidence="3" key="1">
    <citation type="journal article" date="2020" name="mSystems">
        <title>Genome- and Community-Level Interaction Insights into Carbon Utilization and Element Cycling Functions of Hydrothermarchaeota in Hydrothermal Sediment.</title>
        <authorList>
            <person name="Zhou Z."/>
            <person name="Liu Y."/>
            <person name="Xu W."/>
            <person name="Pan J."/>
            <person name="Luo Z.H."/>
            <person name="Li M."/>
        </authorList>
    </citation>
    <scope>NUCLEOTIDE SEQUENCE [LARGE SCALE GENOMIC DNA]</scope>
    <source>
        <strain evidence="3">SpSt-61</strain>
    </source>
</reference>
<evidence type="ECO:0000256" key="1">
    <source>
        <dbReference type="ARBA" id="ARBA00022679"/>
    </source>
</evidence>
<accession>A0A7V4KC19</accession>
<evidence type="ECO:0000259" key="2">
    <source>
        <dbReference type="Pfam" id="PF00534"/>
    </source>
</evidence>
<dbReference type="Gene3D" id="3.40.50.2000">
    <property type="entry name" value="Glycogen Phosphorylase B"/>
    <property type="match status" value="1"/>
</dbReference>